<reference evidence="8 9" key="1">
    <citation type="submission" date="2016-11" db="EMBL/GenBank/DDBJ databases">
        <authorList>
            <person name="Jaros S."/>
            <person name="Januszkiewicz K."/>
            <person name="Wedrychowicz H."/>
        </authorList>
    </citation>
    <scope>NUCLEOTIDE SEQUENCE [LARGE SCALE GENOMIC DNA]</scope>
    <source>
        <strain evidence="8 9">DSM 46144</strain>
    </source>
</reference>
<dbReference type="InterPro" id="IPR011701">
    <property type="entry name" value="MFS"/>
</dbReference>
<keyword evidence="5 6" id="KW-0472">Membrane</keyword>
<dbReference type="SUPFAM" id="SSF103473">
    <property type="entry name" value="MFS general substrate transporter"/>
    <property type="match status" value="1"/>
</dbReference>
<evidence type="ECO:0000256" key="3">
    <source>
        <dbReference type="ARBA" id="ARBA00022692"/>
    </source>
</evidence>
<feature type="transmembrane region" description="Helical" evidence="6">
    <location>
        <begin position="48"/>
        <end position="69"/>
    </location>
</feature>
<dbReference type="AlphaFoldDB" id="A0A1M7RJH2"/>
<evidence type="ECO:0000313" key="8">
    <source>
        <dbReference type="EMBL" id="SHN46495.1"/>
    </source>
</evidence>
<organism evidence="8 9">
    <name type="scientific">Cryptosporangium aurantiacum</name>
    <dbReference type="NCBI Taxonomy" id="134849"/>
    <lineage>
        <taxon>Bacteria</taxon>
        <taxon>Bacillati</taxon>
        <taxon>Actinomycetota</taxon>
        <taxon>Actinomycetes</taxon>
        <taxon>Cryptosporangiales</taxon>
        <taxon>Cryptosporangiaceae</taxon>
        <taxon>Cryptosporangium</taxon>
    </lineage>
</organism>
<dbReference type="Proteomes" id="UP000184440">
    <property type="component" value="Unassembled WGS sequence"/>
</dbReference>
<evidence type="ECO:0000256" key="2">
    <source>
        <dbReference type="ARBA" id="ARBA00022475"/>
    </source>
</evidence>
<dbReference type="GO" id="GO:0005886">
    <property type="term" value="C:plasma membrane"/>
    <property type="evidence" value="ECO:0007669"/>
    <property type="project" value="UniProtKB-SubCell"/>
</dbReference>
<dbReference type="Pfam" id="PF07690">
    <property type="entry name" value="MFS_1"/>
    <property type="match status" value="1"/>
</dbReference>
<keyword evidence="4 6" id="KW-1133">Transmembrane helix</keyword>
<keyword evidence="9" id="KW-1185">Reference proteome</keyword>
<dbReference type="EMBL" id="FRCS01000016">
    <property type="protein sequence ID" value="SHN46495.1"/>
    <property type="molecule type" value="Genomic_DNA"/>
</dbReference>
<dbReference type="PANTHER" id="PTHR23513:SF18">
    <property type="entry name" value="INTEGRAL MEMBRANE PROTEIN"/>
    <property type="match status" value="1"/>
</dbReference>
<dbReference type="PROSITE" id="PS50850">
    <property type="entry name" value="MFS"/>
    <property type="match status" value="1"/>
</dbReference>
<proteinExistence type="predicted"/>
<feature type="domain" description="Major facilitator superfamily (MFS) profile" evidence="7">
    <location>
        <begin position="175"/>
        <end position="394"/>
    </location>
</feature>
<dbReference type="STRING" id="134849.SAMN05443668_11631"/>
<gene>
    <name evidence="8" type="ORF">SAMN05443668_11631</name>
</gene>
<feature type="transmembrane region" description="Helical" evidence="6">
    <location>
        <begin position="341"/>
        <end position="361"/>
    </location>
</feature>
<dbReference type="InterPro" id="IPR036259">
    <property type="entry name" value="MFS_trans_sf"/>
</dbReference>
<evidence type="ECO:0000256" key="1">
    <source>
        <dbReference type="ARBA" id="ARBA00004651"/>
    </source>
</evidence>
<protein>
    <submittedName>
        <fullName evidence="8">Predicted arabinose efflux permease, MFS family</fullName>
    </submittedName>
</protein>
<dbReference type="GO" id="GO:0022857">
    <property type="term" value="F:transmembrane transporter activity"/>
    <property type="evidence" value="ECO:0007669"/>
    <property type="project" value="InterPro"/>
</dbReference>
<dbReference type="PANTHER" id="PTHR23513">
    <property type="entry name" value="INTEGRAL MEMBRANE EFFLUX PROTEIN-RELATED"/>
    <property type="match status" value="1"/>
</dbReference>
<feature type="transmembrane region" description="Helical" evidence="6">
    <location>
        <begin position="211"/>
        <end position="229"/>
    </location>
</feature>
<name>A0A1M7RJH2_9ACTN</name>
<dbReference type="CDD" id="cd06173">
    <property type="entry name" value="MFS_MefA_like"/>
    <property type="match status" value="1"/>
</dbReference>
<feature type="transmembrane region" description="Helical" evidence="6">
    <location>
        <begin position="278"/>
        <end position="297"/>
    </location>
</feature>
<feature type="transmembrane region" description="Helical" evidence="6">
    <location>
        <begin position="166"/>
        <end position="190"/>
    </location>
</feature>
<evidence type="ECO:0000256" key="4">
    <source>
        <dbReference type="ARBA" id="ARBA00022989"/>
    </source>
</evidence>
<feature type="transmembrane region" description="Helical" evidence="6">
    <location>
        <begin position="367"/>
        <end position="386"/>
    </location>
</feature>
<evidence type="ECO:0000256" key="6">
    <source>
        <dbReference type="SAM" id="Phobius"/>
    </source>
</evidence>
<accession>A0A1M7RJH2</accession>
<feature type="transmembrane region" description="Helical" evidence="6">
    <location>
        <begin position="21"/>
        <end position="42"/>
    </location>
</feature>
<feature type="transmembrane region" description="Helical" evidence="6">
    <location>
        <begin position="249"/>
        <end position="269"/>
    </location>
</feature>
<keyword evidence="2" id="KW-1003">Cell membrane</keyword>
<evidence type="ECO:0000259" key="7">
    <source>
        <dbReference type="PROSITE" id="PS50850"/>
    </source>
</evidence>
<sequence length="394" mass="40377">MPAAVAAPRARLPGVAWRLSAVSFLAASADSFFLLLLLWVAGPQGWTGLQTALVILALRLPTLAAGVLLGRAVDRWGARRLMLIDLAGRAALLGGLALTGRLPLIAVLLVGAATGCLAPASYAGARWLLPRVVPDDALGRANAVVAFGDHAPLVLGPALVGPALALFGTSVSLLVPIGLLVAALVLARGLPAVASPAAPEAVRDAPHAGRLPGRVTALIALSTAYYFVYGPFESATPALVRARLDSGEAIYSLLWVVFGLGAIATLPLVPRLGRRRPGLVNALGALFWGLVMLPVLVVQDVPLAAGLFLLGGAVWGPYASIETAALQRWVPPSQHGRVFGLQRSLLGTASPLGAAIGAVALEQVSAQAVLGCSALLCALAGLLALARRDLRRAE</sequence>
<feature type="transmembrane region" description="Helical" evidence="6">
    <location>
        <begin position="303"/>
        <end position="321"/>
    </location>
</feature>
<keyword evidence="3 6" id="KW-0812">Transmembrane</keyword>
<evidence type="ECO:0000256" key="5">
    <source>
        <dbReference type="ARBA" id="ARBA00023136"/>
    </source>
</evidence>
<dbReference type="RefSeq" id="WP_073263540.1">
    <property type="nucleotide sequence ID" value="NZ_FRCS01000016.1"/>
</dbReference>
<comment type="subcellular location">
    <subcellularLocation>
        <location evidence="1">Cell membrane</location>
        <topology evidence="1">Multi-pass membrane protein</topology>
    </subcellularLocation>
</comment>
<dbReference type="Gene3D" id="1.20.1250.20">
    <property type="entry name" value="MFS general substrate transporter like domains"/>
    <property type="match status" value="1"/>
</dbReference>
<evidence type="ECO:0000313" key="9">
    <source>
        <dbReference type="Proteomes" id="UP000184440"/>
    </source>
</evidence>
<dbReference type="InterPro" id="IPR020846">
    <property type="entry name" value="MFS_dom"/>
</dbReference>